<dbReference type="AlphaFoldDB" id="A0A975F9N3"/>
<feature type="domain" description="Methyltransferase" evidence="3">
    <location>
        <begin position="43"/>
        <end position="139"/>
    </location>
</feature>
<dbReference type="EMBL" id="CP072793">
    <property type="protein sequence ID" value="QTR53474.1"/>
    <property type="molecule type" value="Genomic_DNA"/>
</dbReference>
<dbReference type="GO" id="GO:0008168">
    <property type="term" value="F:methyltransferase activity"/>
    <property type="evidence" value="ECO:0007669"/>
    <property type="project" value="UniProtKB-KW"/>
</dbReference>
<protein>
    <submittedName>
        <fullName evidence="4">Class I SAM-dependent methyltransferase</fullName>
    </submittedName>
</protein>
<keyword evidence="1 4" id="KW-0489">Methyltransferase</keyword>
<evidence type="ECO:0000256" key="2">
    <source>
        <dbReference type="ARBA" id="ARBA00022679"/>
    </source>
</evidence>
<dbReference type="GO" id="GO:0032259">
    <property type="term" value="P:methylation"/>
    <property type="evidence" value="ECO:0007669"/>
    <property type="project" value="UniProtKB-KW"/>
</dbReference>
<dbReference type="KEGG" id="tun:J9260_17520"/>
<dbReference type="Pfam" id="PF13649">
    <property type="entry name" value="Methyltransf_25"/>
    <property type="match status" value="1"/>
</dbReference>
<dbReference type="PANTHER" id="PTHR43861:SF1">
    <property type="entry name" value="TRANS-ACONITATE 2-METHYLTRANSFERASE"/>
    <property type="match status" value="1"/>
</dbReference>
<sequence length="228" mass="25653">MLTEQELKELYGKTYVEAFGAQQSQQRLARLVPLMKLQPIDHVVDFACGNGMLLPMVAGRVQSYTGVDFSQDFIAAAQARQAASGVAGAYFVCADIIDFCAENPAKFDVAFAMDFSEHVYDEAWVMLLKAIKTSLKPGGRLYLHTPNATFFLEQMKARNFIVKQFPEHIAVRTPEHNVRLVEKSGFHARAVHLLPHYNILRFLHGLSGLPWVGKYFQARIFMEAVLPC</sequence>
<dbReference type="Proteomes" id="UP000672009">
    <property type="component" value="Chromosome"/>
</dbReference>
<gene>
    <name evidence="4" type="ORF">J9260_17520</name>
</gene>
<dbReference type="CDD" id="cd02440">
    <property type="entry name" value="AdoMet_MTases"/>
    <property type="match status" value="1"/>
</dbReference>
<evidence type="ECO:0000259" key="3">
    <source>
        <dbReference type="Pfam" id="PF13649"/>
    </source>
</evidence>
<dbReference type="Gene3D" id="3.40.50.150">
    <property type="entry name" value="Vaccinia Virus protein VP39"/>
    <property type="match status" value="1"/>
</dbReference>
<organism evidence="4 5">
    <name type="scientific">Thiothrix unzii</name>
    <dbReference type="NCBI Taxonomy" id="111769"/>
    <lineage>
        <taxon>Bacteria</taxon>
        <taxon>Pseudomonadati</taxon>
        <taxon>Pseudomonadota</taxon>
        <taxon>Gammaproteobacteria</taxon>
        <taxon>Thiotrichales</taxon>
        <taxon>Thiotrichaceae</taxon>
        <taxon>Thiothrix</taxon>
    </lineage>
</organism>
<evidence type="ECO:0000313" key="5">
    <source>
        <dbReference type="Proteomes" id="UP000672009"/>
    </source>
</evidence>
<accession>A0A975F9N3</accession>
<name>A0A975F9N3_9GAMM</name>
<keyword evidence="2" id="KW-0808">Transferase</keyword>
<keyword evidence="5" id="KW-1185">Reference proteome</keyword>
<proteinExistence type="predicted"/>
<dbReference type="InterPro" id="IPR029063">
    <property type="entry name" value="SAM-dependent_MTases_sf"/>
</dbReference>
<evidence type="ECO:0000256" key="1">
    <source>
        <dbReference type="ARBA" id="ARBA00022603"/>
    </source>
</evidence>
<reference evidence="4" key="1">
    <citation type="submission" date="2021-04" db="EMBL/GenBank/DDBJ databases">
        <title>Genomics, taxonomy and metabolism of representatives of sulfur bacteria of the genus Thiothrix: Thiothrix fructosivorans QT, Thiothrix unzii A1T and three new species, Thiothrix subterranea sp. nov., Thiothrix litoralis sp. nov. and 'Candidatus Thiothrix anitrata' sp. nov.</title>
        <authorList>
            <person name="Ravin N.V."/>
            <person name="Smolyakov D."/>
            <person name="Rudenko T.S."/>
            <person name="Mardanov A.V."/>
            <person name="Beletsky A.V."/>
            <person name="Markov N.D."/>
            <person name="Fomenkov A.I."/>
            <person name="Roberts R.J."/>
            <person name="Karnachuk O.V."/>
            <person name="Novikov A."/>
            <person name="Grabovich M.Y."/>
        </authorList>
    </citation>
    <scope>NUCLEOTIDE SEQUENCE</scope>
    <source>
        <strain evidence="4">A1</strain>
    </source>
</reference>
<dbReference type="SUPFAM" id="SSF53335">
    <property type="entry name" value="S-adenosyl-L-methionine-dependent methyltransferases"/>
    <property type="match status" value="1"/>
</dbReference>
<evidence type="ECO:0000313" key="4">
    <source>
        <dbReference type="EMBL" id="QTR53474.1"/>
    </source>
</evidence>
<dbReference type="RefSeq" id="WP_210218990.1">
    <property type="nucleotide sequence ID" value="NZ_CP072793.1"/>
</dbReference>
<dbReference type="InterPro" id="IPR041698">
    <property type="entry name" value="Methyltransf_25"/>
</dbReference>
<dbReference type="PANTHER" id="PTHR43861">
    <property type="entry name" value="TRANS-ACONITATE 2-METHYLTRANSFERASE-RELATED"/>
    <property type="match status" value="1"/>
</dbReference>